<evidence type="ECO:0000313" key="6">
    <source>
        <dbReference type="WBParaSite" id="TCNE_0000630001-mRNA-1"/>
    </source>
</evidence>
<dbReference type="SUPFAM" id="SSF56436">
    <property type="entry name" value="C-type lectin-like"/>
    <property type="match status" value="2"/>
</dbReference>
<evidence type="ECO:0000313" key="4">
    <source>
        <dbReference type="EMBL" id="VDM37609.1"/>
    </source>
</evidence>
<evidence type="ECO:0000256" key="1">
    <source>
        <dbReference type="SAM" id="MobiDB-lite"/>
    </source>
</evidence>
<dbReference type="SMART" id="SM00034">
    <property type="entry name" value="CLECT"/>
    <property type="match status" value="2"/>
</dbReference>
<dbReference type="WBParaSite" id="TCNE_0000630001-mRNA-1">
    <property type="protein sequence ID" value="TCNE_0000630001-mRNA-1"/>
    <property type="gene ID" value="TCNE_0000630001"/>
</dbReference>
<feature type="domain" description="VWFA" evidence="3">
    <location>
        <begin position="460"/>
        <end position="639"/>
    </location>
</feature>
<dbReference type="AlphaFoldDB" id="A0A183UCT0"/>
<keyword evidence="5" id="KW-1185">Reference proteome</keyword>
<dbReference type="Gene3D" id="3.40.50.410">
    <property type="entry name" value="von Willebrand factor, type A domain"/>
    <property type="match status" value="2"/>
</dbReference>
<sequence length="826" mass="92065">MDGVCLRFVEDVKNSNETLLVIAALLATALAVRNISTTIVASRTTTTPHKYDPSERKCACQPSKLYLDIVVVIDTSLSMTKEGLVQVAADLATLFQSMNISSGTAKGQFLRVALVAFSDKASIVGDLNKYSNYVSFVEGLFTIPYNGGKTLNIEAALQAASEVLEGSRDYAKTAVLLYSSAYSAGGFVDPTAIASQMKESGTKIITVAFRQQPEGVLVKKLGRLSSPHFAFGSMDRNIIARITDAFCQVNCYCKNNWVRFADSWEDPKRFYGECLRFMDIDANWFTARFACPAMVDGAHLASELTQHKHHFIRRYAQSAISTVPSPFEYHIGLRFNHSAGAYFWEGPNRSELPYDPASLNSWNTGYPNTTVGECVSVVRGSNPNAGLQNVNCFTKPMRYQLKKRQPQPQCQLHRPVGGQVQEQNGQPQRPIGGRPQRLEGRPPKGFERECPCDPARLYLDVVAVVDSSISMTKDGLIEVAADLATVFQRMTISRGSYHGQYVRVSLITFSGYVNVIGNFDSFGNYESLVEALFKMPYHGDNGLNIERALQAASDVLRKRRNYAKTVILLYTSAYSEGGFTDPLPIANQIKESGTKIITVAFRQQPEGSLVEKLAHLASPSFSSLVSMDPDIIDKIVYKFCQVNCYCKNNWMQYANDLYQPTFFYGECVRAMDIDASWAIASIACKSMAPGAHLVSELTYQKHYFVYEYASKVLPKPLKYSVGLRFDASHGKYFWENANNTKVPVSLKYCVTFILIDALAQRYVYIKMYGWNPGYPNSAKGDCVSVVENHHWVYGGYQNEDCARKAMRYVCQMPTCDTDNFCASLND</sequence>
<name>A0A183UCT0_TOXCA</name>
<accession>A0A183UCT0</accession>
<dbReference type="InterPro" id="IPR016186">
    <property type="entry name" value="C-type_lectin-like/link_sf"/>
</dbReference>
<dbReference type="SMART" id="SM00327">
    <property type="entry name" value="VWA"/>
    <property type="match status" value="2"/>
</dbReference>
<dbReference type="PROSITE" id="PS50234">
    <property type="entry name" value="VWFA"/>
    <property type="match status" value="2"/>
</dbReference>
<dbReference type="PANTHER" id="PTHR31024">
    <property type="entry name" value="C-TYPE LECTIN"/>
    <property type="match status" value="1"/>
</dbReference>
<protein>
    <submittedName>
        <fullName evidence="6">VWFA domain-containing protein</fullName>
    </submittedName>
</protein>
<dbReference type="SUPFAM" id="SSF53300">
    <property type="entry name" value="vWA-like"/>
    <property type="match status" value="2"/>
</dbReference>
<reference evidence="6" key="1">
    <citation type="submission" date="2016-06" db="UniProtKB">
        <authorList>
            <consortium name="WormBaseParasite"/>
        </authorList>
    </citation>
    <scope>IDENTIFICATION</scope>
</reference>
<feature type="region of interest" description="Disordered" evidence="1">
    <location>
        <begin position="405"/>
        <end position="443"/>
    </location>
</feature>
<evidence type="ECO:0000259" key="3">
    <source>
        <dbReference type="PROSITE" id="PS50234"/>
    </source>
</evidence>
<feature type="domain" description="VWFA" evidence="3">
    <location>
        <begin position="68"/>
        <end position="246"/>
    </location>
</feature>
<proteinExistence type="predicted"/>
<dbReference type="InterPro" id="IPR036465">
    <property type="entry name" value="vWFA_dom_sf"/>
</dbReference>
<dbReference type="Pfam" id="PF00092">
    <property type="entry name" value="VWA"/>
    <property type="match status" value="2"/>
</dbReference>
<dbReference type="GO" id="GO:0045087">
    <property type="term" value="P:innate immune response"/>
    <property type="evidence" value="ECO:0007669"/>
    <property type="project" value="TreeGrafter"/>
</dbReference>
<dbReference type="InterPro" id="IPR002035">
    <property type="entry name" value="VWF_A"/>
</dbReference>
<dbReference type="PANTHER" id="PTHR31024:SF13">
    <property type="entry name" value="C-TYPE LECTIN DOMAIN-CONTAINING PROTEIN 160"/>
    <property type="match status" value="1"/>
</dbReference>
<dbReference type="PROSITE" id="PS50041">
    <property type="entry name" value="C_TYPE_LECTIN_2"/>
    <property type="match status" value="2"/>
</dbReference>
<dbReference type="InterPro" id="IPR001304">
    <property type="entry name" value="C-type_lectin-like"/>
</dbReference>
<dbReference type="EMBL" id="UYWY01019469">
    <property type="protein sequence ID" value="VDM37609.1"/>
    <property type="molecule type" value="Genomic_DNA"/>
</dbReference>
<evidence type="ECO:0000259" key="2">
    <source>
        <dbReference type="PROSITE" id="PS50041"/>
    </source>
</evidence>
<dbReference type="CDD" id="cd00037">
    <property type="entry name" value="CLECT"/>
    <property type="match status" value="2"/>
</dbReference>
<reference evidence="4 5" key="2">
    <citation type="submission" date="2018-11" db="EMBL/GenBank/DDBJ databases">
        <authorList>
            <consortium name="Pathogen Informatics"/>
        </authorList>
    </citation>
    <scope>NUCLEOTIDE SEQUENCE [LARGE SCALE GENOMIC DNA]</scope>
</reference>
<dbReference type="Proteomes" id="UP000050794">
    <property type="component" value="Unassembled WGS sequence"/>
</dbReference>
<feature type="domain" description="C-type lectin" evidence="2">
    <location>
        <begin position="270"/>
        <end position="392"/>
    </location>
</feature>
<feature type="domain" description="C-type lectin" evidence="2">
    <location>
        <begin position="663"/>
        <end position="811"/>
    </location>
</feature>
<gene>
    <name evidence="4" type="ORF">TCNE_LOCUS6300</name>
</gene>
<dbReference type="Gene3D" id="3.10.100.10">
    <property type="entry name" value="Mannose-Binding Protein A, subunit A"/>
    <property type="match status" value="2"/>
</dbReference>
<dbReference type="InterPro" id="IPR016187">
    <property type="entry name" value="CTDL_fold"/>
</dbReference>
<evidence type="ECO:0000313" key="5">
    <source>
        <dbReference type="Proteomes" id="UP000050794"/>
    </source>
</evidence>
<organism evidence="5 6">
    <name type="scientific">Toxocara canis</name>
    <name type="common">Canine roundworm</name>
    <dbReference type="NCBI Taxonomy" id="6265"/>
    <lineage>
        <taxon>Eukaryota</taxon>
        <taxon>Metazoa</taxon>
        <taxon>Ecdysozoa</taxon>
        <taxon>Nematoda</taxon>
        <taxon>Chromadorea</taxon>
        <taxon>Rhabditida</taxon>
        <taxon>Spirurina</taxon>
        <taxon>Ascaridomorpha</taxon>
        <taxon>Ascaridoidea</taxon>
        <taxon>Toxocaridae</taxon>
        <taxon>Toxocara</taxon>
    </lineage>
</organism>